<gene>
    <name evidence="4" type="ORF">SAMN02745129_1063</name>
</gene>
<accession>A0A1M5NIW2</accession>
<dbReference type="AlphaFoldDB" id="A0A1M5NIW2"/>
<dbReference type="InterPro" id="IPR004622">
    <property type="entry name" value="DNA_pol_HolB"/>
</dbReference>
<dbReference type="GO" id="GO:0008408">
    <property type="term" value="F:3'-5' exonuclease activity"/>
    <property type="evidence" value="ECO:0007669"/>
    <property type="project" value="InterPro"/>
</dbReference>
<evidence type="ECO:0000256" key="3">
    <source>
        <dbReference type="ARBA" id="ARBA00049244"/>
    </source>
</evidence>
<dbReference type="InterPro" id="IPR027417">
    <property type="entry name" value="P-loop_NTPase"/>
</dbReference>
<keyword evidence="5" id="KW-1185">Reference proteome</keyword>
<dbReference type="STRING" id="299255.SAMN02745129_1063"/>
<evidence type="ECO:0000313" key="4">
    <source>
        <dbReference type="EMBL" id="SHG89149.1"/>
    </source>
</evidence>
<sequence>MRAMPWLTPVLSQWQQRRQAGRLGHALMVMGRAGVGKAELAEQIAARLLCQTGEGCGHCKACQLLANGSHPDRFDLKPDGQQIKVDGVRQLIGQLEGTAHQGGARVVVLHQAQRMNTAAANALLKTLEEPMPGVYLLLLVDQPSVLLPTISSRCQRLVVPDPTAAEVQQYLGMDADALSEWPYWQRLLGGPRVLAQWVEEGMTPKILQWRQAWRTSLKHGLLEPELGSVAPEQGAVMLKVLYFELLDAAKKRPERAVLFAPLLSELQDTAALLERQSGFNLTPLCQQLLAKIPRQHGGA</sequence>
<proteinExistence type="predicted"/>
<dbReference type="GO" id="GO:0006261">
    <property type="term" value="P:DNA-templated DNA replication"/>
    <property type="evidence" value="ECO:0007669"/>
    <property type="project" value="TreeGrafter"/>
</dbReference>
<evidence type="ECO:0000256" key="2">
    <source>
        <dbReference type="ARBA" id="ARBA00022932"/>
    </source>
</evidence>
<dbReference type="PANTHER" id="PTHR11669:SF8">
    <property type="entry name" value="DNA POLYMERASE III SUBUNIT DELTA"/>
    <property type="match status" value="1"/>
</dbReference>
<comment type="catalytic activity">
    <reaction evidence="3">
        <text>DNA(n) + a 2'-deoxyribonucleoside 5'-triphosphate = DNA(n+1) + diphosphate</text>
        <dbReference type="Rhea" id="RHEA:22508"/>
        <dbReference type="Rhea" id="RHEA-COMP:17339"/>
        <dbReference type="Rhea" id="RHEA-COMP:17340"/>
        <dbReference type="ChEBI" id="CHEBI:33019"/>
        <dbReference type="ChEBI" id="CHEBI:61560"/>
        <dbReference type="ChEBI" id="CHEBI:173112"/>
        <dbReference type="EC" id="2.7.7.7"/>
    </reaction>
</comment>
<evidence type="ECO:0000256" key="1">
    <source>
        <dbReference type="ARBA" id="ARBA00012417"/>
    </source>
</evidence>
<dbReference type="GO" id="GO:0003887">
    <property type="term" value="F:DNA-directed DNA polymerase activity"/>
    <property type="evidence" value="ECO:0007669"/>
    <property type="project" value="UniProtKB-KW"/>
</dbReference>
<dbReference type="EC" id="2.7.7.7" evidence="1"/>
<organism evidence="4 5">
    <name type="scientific">Ferrimonas marina</name>
    <dbReference type="NCBI Taxonomy" id="299255"/>
    <lineage>
        <taxon>Bacteria</taxon>
        <taxon>Pseudomonadati</taxon>
        <taxon>Pseudomonadota</taxon>
        <taxon>Gammaproteobacteria</taxon>
        <taxon>Alteromonadales</taxon>
        <taxon>Ferrimonadaceae</taxon>
        <taxon>Ferrimonas</taxon>
    </lineage>
</organism>
<dbReference type="OrthoDB" id="9811073at2"/>
<keyword evidence="2" id="KW-0548">Nucleotidyltransferase</keyword>
<dbReference type="SUPFAM" id="SSF52540">
    <property type="entry name" value="P-loop containing nucleoside triphosphate hydrolases"/>
    <property type="match status" value="1"/>
</dbReference>
<dbReference type="EMBL" id="FQXG01000001">
    <property type="protein sequence ID" value="SHG89149.1"/>
    <property type="molecule type" value="Genomic_DNA"/>
</dbReference>
<keyword evidence="2" id="KW-0239">DNA-directed DNA polymerase</keyword>
<dbReference type="NCBIfam" id="TIGR00678">
    <property type="entry name" value="holB"/>
    <property type="match status" value="1"/>
</dbReference>
<dbReference type="InterPro" id="IPR050238">
    <property type="entry name" value="DNA_Rep/Repair_Clamp_Loader"/>
</dbReference>
<dbReference type="PANTHER" id="PTHR11669">
    <property type="entry name" value="REPLICATION FACTOR C / DNA POLYMERASE III GAMMA-TAU SUBUNIT"/>
    <property type="match status" value="1"/>
</dbReference>
<evidence type="ECO:0000313" key="5">
    <source>
        <dbReference type="Proteomes" id="UP000184268"/>
    </source>
</evidence>
<protein>
    <recommendedName>
        <fullName evidence="1">DNA-directed DNA polymerase</fullName>
        <ecNumber evidence="1">2.7.7.7</ecNumber>
    </recommendedName>
</protein>
<name>A0A1M5NIW2_9GAMM</name>
<dbReference type="Pfam" id="PF13177">
    <property type="entry name" value="DNA_pol3_delta2"/>
    <property type="match status" value="1"/>
</dbReference>
<dbReference type="GO" id="GO:0009360">
    <property type="term" value="C:DNA polymerase III complex"/>
    <property type="evidence" value="ECO:0007669"/>
    <property type="project" value="TreeGrafter"/>
</dbReference>
<keyword evidence="2" id="KW-0808">Transferase</keyword>
<reference evidence="4 5" key="1">
    <citation type="submission" date="2016-11" db="EMBL/GenBank/DDBJ databases">
        <authorList>
            <person name="Jaros S."/>
            <person name="Januszkiewicz K."/>
            <person name="Wedrychowicz H."/>
        </authorList>
    </citation>
    <scope>NUCLEOTIDE SEQUENCE [LARGE SCALE GENOMIC DNA]</scope>
    <source>
        <strain evidence="4 5">DSM 16917</strain>
    </source>
</reference>
<dbReference type="Proteomes" id="UP000184268">
    <property type="component" value="Unassembled WGS sequence"/>
</dbReference>
<dbReference type="Gene3D" id="3.40.50.300">
    <property type="entry name" value="P-loop containing nucleotide triphosphate hydrolases"/>
    <property type="match status" value="1"/>
</dbReference>